<dbReference type="PROSITE" id="PS51257">
    <property type="entry name" value="PROKAR_LIPOPROTEIN"/>
    <property type="match status" value="1"/>
</dbReference>
<evidence type="ECO:0000256" key="6">
    <source>
        <dbReference type="SAM" id="MobiDB-lite"/>
    </source>
</evidence>
<keyword evidence="3" id="KW-0479">Metal-binding</keyword>
<reference evidence="9" key="1">
    <citation type="submission" date="2017-06" db="EMBL/GenBank/DDBJ databases">
        <authorList>
            <person name="Varghese N."/>
            <person name="Submissions S."/>
        </authorList>
    </citation>
    <scope>NUCLEOTIDE SEQUENCE [LARGE SCALE GENOMIC DNA]</scope>
    <source>
        <strain evidence="9">JAD2</strain>
    </source>
</reference>
<dbReference type="InterPro" id="IPR006127">
    <property type="entry name" value="ZnuA-like"/>
</dbReference>
<dbReference type="Gene3D" id="3.40.50.1980">
    <property type="entry name" value="Nitrogenase molybdenum iron protein domain"/>
    <property type="match status" value="2"/>
</dbReference>
<dbReference type="PANTHER" id="PTHR42953:SF1">
    <property type="entry name" value="METAL-BINDING PROTEIN HI_0362-RELATED"/>
    <property type="match status" value="1"/>
</dbReference>
<dbReference type="InterPro" id="IPR006128">
    <property type="entry name" value="Lipoprotein_PsaA-like"/>
</dbReference>
<name>A0A212QLX7_9CHLR</name>
<dbReference type="PRINTS" id="PR00691">
    <property type="entry name" value="ADHESINB"/>
</dbReference>
<evidence type="ECO:0000256" key="5">
    <source>
        <dbReference type="RuleBase" id="RU003512"/>
    </source>
</evidence>
<dbReference type="EMBL" id="FYEK01000010">
    <property type="protein sequence ID" value="SNB60377.1"/>
    <property type="molecule type" value="Genomic_DNA"/>
</dbReference>
<dbReference type="GO" id="GO:0030313">
    <property type="term" value="C:cell envelope"/>
    <property type="evidence" value="ECO:0007669"/>
    <property type="project" value="UniProtKB-SubCell"/>
</dbReference>
<dbReference type="InParanoid" id="A0A212QLX7"/>
<dbReference type="RefSeq" id="WP_159461543.1">
    <property type="nucleotide sequence ID" value="NZ_FYEK01000010.1"/>
</dbReference>
<keyword evidence="9" id="KW-1185">Reference proteome</keyword>
<evidence type="ECO:0000256" key="2">
    <source>
        <dbReference type="ARBA" id="ARBA00022448"/>
    </source>
</evidence>
<dbReference type="GO" id="GO:0007155">
    <property type="term" value="P:cell adhesion"/>
    <property type="evidence" value="ECO:0007669"/>
    <property type="project" value="InterPro"/>
</dbReference>
<dbReference type="Proteomes" id="UP000197025">
    <property type="component" value="Unassembled WGS sequence"/>
</dbReference>
<dbReference type="AlphaFoldDB" id="A0A212QLX7"/>
<evidence type="ECO:0000256" key="4">
    <source>
        <dbReference type="ARBA" id="ARBA00022729"/>
    </source>
</evidence>
<feature type="signal peptide" evidence="7">
    <location>
        <begin position="1"/>
        <end position="20"/>
    </location>
</feature>
<proteinExistence type="inferred from homology"/>
<dbReference type="GO" id="GO:0030001">
    <property type="term" value="P:metal ion transport"/>
    <property type="evidence" value="ECO:0007669"/>
    <property type="project" value="InterPro"/>
</dbReference>
<protein>
    <submittedName>
        <fullName evidence="8">Manganese/iron transport system substrate-binding protein</fullName>
    </submittedName>
</protein>
<dbReference type="InterPro" id="IPR006129">
    <property type="entry name" value="AdhesinB"/>
</dbReference>
<dbReference type="PANTHER" id="PTHR42953">
    <property type="entry name" value="HIGH-AFFINITY ZINC UPTAKE SYSTEM PROTEIN ZNUA-RELATED"/>
    <property type="match status" value="1"/>
</dbReference>
<comment type="similarity">
    <text evidence="5">Belongs to the bacterial solute-binding protein 9 family.</text>
</comment>
<keyword evidence="4 7" id="KW-0732">Signal</keyword>
<dbReference type="OrthoDB" id="9810636at2"/>
<dbReference type="SUPFAM" id="SSF53807">
    <property type="entry name" value="Helical backbone' metal receptor"/>
    <property type="match status" value="1"/>
</dbReference>
<organism evidence="8 9">
    <name type="scientific">Thermoflexus hugenholtzii JAD2</name>
    <dbReference type="NCBI Taxonomy" id="877466"/>
    <lineage>
        <taxon>Bacteria</taxon>
        <taxon>Bacillati</taxon>
        <taxon>Chloroflexota</taxon>
        <taxon>Thermoflexia</taxon>
        <taxon>Thermoflexales</taxon>
        <taxon>Thermoflexaceae</taxon>
        <taxon>Thermoflexus</taxon>
    </lineage>
</organism>
<accession>A0A212QLX7</accession>
<feature type="chain" id="PRO_5013188452" evidence="7">
    <location>
        <begin position="21"/>
        <end position="326"/>
    </location>
</feature>
<keyword evidence="2 5" id="KW-0813">Transport</keyword>
<sequence>MALRGWRVFLPVMVWLTACAPVGGAPSVAPGARPLAVVATTSIVGDVVRQIGGEGVQVTVLLPVGADPHAFEPSPQDVARVAEADVIFAVGAGLEAFLEPLLKNAGGKALYVELAEGIPLRPFEAIAGHREEGEESEHGHEHEDHGHKHEGPWDPHVWLDPLNVITWTHTIEATLSRLDPARSERYRRNAEAYRAQLRELDAWIRDQVAQIPPENRKLVTEHQVFGYFAHRYGFEQVGTILPGVTTTAQPSPQELAALEEAIRALGVKAIFVSSTVDPALARRVAGDTGTRLVRLYVDSLGEPGSEADSYIGMMRINVRRIVEALR</sequence>
<evidence type="ECO:0000256" key="3">
    <source>
        <dbReference type="ARBA" id="ARBA00022723"/>
    </source>
</evidence>
<evidence type="ECO:0000313" key="9">
    <source>
        <dbReference type="Proteomes" id="UP000197025"/>
    </source>
</evidence>
<evidence type="ECO:0000256" key="1">
    <source>
        <dbReference type="ARBA" id="ARBA00004196"/>
    </source>
</evidence>
<dbReference type="InterPro" id="IPR050492">
    <property type="entry name" value="Bact_metal-bind_prot9"/>
</dbReference>
<feature type="region of interest" description="Disordered" evidence="6">
    <location>
        <begin position="131"/>
        <end position="152"/>
    </location>
</feature>
<gene>
    <name evidence="8" type="ORF">SAMN02746019_00025140</name>
</gene>
<dbReference type="PRINTS" id="PR00690">
    <property type="entry name" value="ADHESNFAMILY"/>
</dbReference>
<evidence type="ECO:0000313" key="8">
    <source>
        <dbReference type="EMBL" id="SNB60377.1"/>
    </source>
</evidence>
<dbReference type="GO" id="GO:0046872">
    <property type="term" value="F:metal ion binding"/>
    <property type="evidence" value="ECO:0007669"/>
    <property type="project" value="UniProtKB-KW"/>
</dbReference>
<comment type="subcellular location">
    <subcellularLocation>
        <location evidence="1">Cell envelope</location>
    </subcellularLocation>
</comment>
<dbReference type="Pfam" id="PF01297">
    <property type="entry name" value="ZnuA"/>
    <property type="match status" value="1"/>
</dbReference>
<evidence type="ECO:0000256" key="7">
    <source>
        <dbReference type="SAM" id="SignalP"/>
    </source>
</evidence>